<accession>A0A919CSC9</accession>
<evidence type="ECO:0000313" key="1">
    <source>
        <dbReference type="EMBL" id="GHD61872.1"/>
    </source>
</evidence>
<organism evidence="1 2">
    <name type="scientific">Thalassobaculum fulvum</name>
    <dbReference type="NCBI Taxonomy" id="1633335"/>
    <lineage>
        <taxon>Bacteria</taxon>
        <taxon>Pseudomonadati</taxon>
        <taxon>Pseudomonadota</taxon>
        <taxon>Alphaproteobacteria</taxon>
        <taxon>Rhodospirillales</taxon>
        <taxon>Thalassobaculaceae</taxon>
        <taxon>Thalassobaculum</taxon>
    </lineage>
</organism>
<dbReference type="InterPro" id="IPR035919">
    <property type="entry name" value="EAL_sf"/>
</dbReference>
<proteinExistence type="predicted"/>
<dbReference type="RefSeq" id="WP_229837482.1">
    <property type="nucleotide sequence ID" value="NZ_BMZS01000013.1"/>
</dbReference>
<gene>
    <name evidence="1" type="ORF">GCM10017083_49840</name>
</gene>
<protein>
    <recommendedName>
        <fullName evidence="3">EAL domain-containing protein</fullName>
    </recommendedName>
</protein>
<sequence>MTTQERELLAFALRVERAPADKVAVLADLSRIPHIQDPMFFGVLRKRLEHEARDLHSQTFELSNYRICYVLDPGNAAKLDRALARISKLLIDHGKLPIQVRDFYLDKHAREFLEHCRLLMLELQEGTPDGAEHLDEEDENLERYLIIEENLHRADVSSLIREQPIYDFVDGDRPKIVGYELSSSIETLEALYGVPIRKNAWLFSRVTELLDERMMNHLMHDLDMSRRRICMNLHVSSILGPAFRNFAQRTSFSWQQHLIVEIPFFEAIGSPEAFQEALDVLAFNHAMAAIDDVPLAQLDRIPDMPDRVRFIKVRWSDDIAQLDNDGEIALLRQLERFGRERCVLTHCEDLESVEIGLRLGFRVLQGHGVDSDVAELRRQQMDRTIASMEVRNSIFDKEDEEEPEGAVAQFFQKLLGGRKRRNEEDEEM</sequence>
<dbReference type="SUPFAM" id="SSF141868">
    <property type="entry name" value="EAL domain-like"/>
    <property type="match status" value="1"/>
</dbReference>
<reference evidence="1" key="2">
    <citation type="submission" date="2020-09" db="EMBL/GenBank/DDBJ databases">
        <authorList>
            <person name="Sun Q."/>
            <person name="Kim S."/>
        </authorList>
    </citation>
    <scope>NUCLEOTIDE SEQUENCE</scope>
    <source>
        <strain evidence="1">KCTC 42651</strain>
    </source>
</reference>
<keyword evidence="2" id="KW-1185">Reference proteome</keyword>
<reference evidence="1" key="1">
    <citation type="journal article" date="2014" name="Int. J. Syst. Evol. Microbiol.">
        <title>Complete genome sequence of Corynebacterium casei LMG S-19264T (=DSM 44701T), isolated from a smear-ripened cheese.</title>
        <authorList>
            <consortium name="US DOE Joint Genome Institute (JGI-PGF)"/>
            <person name="Walter F."/>
            <person name="Albersmeier A."/>
            <person name="Kalinowski J."/>
            <person name="Ruckert C."/>
        </authorList>
    </citation>
    <scope>NUCLEOTIDE SEQUENCE</scope>
    <source>
        <strain evidence="1">KCTC 42651</strain>
    </source>
</reference>
<evidence type="ECO:0008006" key="3">
    <source>
        <dbReference type="Google" id="ProtNLM"/>
    </source>
</evidence>
<evidence type="ECO:0000313" key="2">
    <source>
        <dbReference type="Proteomes" id="UP000630353"/>
    </source>
</evidence>
<name>A0A919CSC9_9PROT</name>
<dbReference type="Gene3D" id="3.20.20.450">
    <property type="entry name" value="EAL domain"/>
    <property type="match status" value="1"/>
</dbReference>
<dbReference type="AlphaFoldDB" id="A0A919CSC9"/>
<dbReference type="EMBL" id="BMZS01000013">
    <property type="protein sequence ID" value="GHD61872.1"/>
    <property type="molecule type" value="Genomic_DNA"/>
</dbReference>
<comment type="caution">
    <text evidence="1">The sequence shown here is derived from an EMBL/GenBank/DDBJ whole genome shotgun (WGS) entry which is preliminary data.</text>
</comment>
<dbReference type="Proteomes" id="UP000630353">
    <property type="component" value="Unassembled WGS sequence"/>
</dbReference>